<gene>
    <name evidence="1" type="ORF">LMG27198_39410</name>
</gene>
<evidence type="ECO:0000313" key="2">
    <source>
        <dbReference type="Proteomes" id="UP001144323"/>
    </source>
</evidence>
<dbReference type="EMBL" id="BSEC01000001">
    <property type="protein sequence ID" value="GLI94949.1"/>
    <property type="molecule type" value="Genomic_DNA"/>
</dbReference>
<proteinExistence type="predicted"/>
<sequence>MHDEKIYQSLIRNIAELSGMPANELTPETGLIGNESVLDSRGLVELMLAIEEFLEDDFGTKFDWVSDSAMSSSRSNFRSIGTLYDMVREQVGK</sequence>
<comment type="caution">
    <text evidence="1">The sequence shown here is derived from an EMBL/GenBank/DDBJ whole genome shotgun (WGS) entry which is preliminary data.</text>
</comment>
<dbReference type="Proteomes" id="UP001144323">
    <property type="component" value="Unassembled WGS sequence"/>
</dbReference>
<dbReference type="SUPFAM" id="SSF47336">
    <property type="entry name" value="ACP-like"/>
    <property type="match status" value="1"/>
</dbReference>
<organism evidence="1 2">
    <name type="scientific">Methylocystis echinoides</name>
    <dbReference type="NCBI Taxonomy" id="29468"/>
    <lineage>
        <taxon>Bacteria</taxon>
        <taxon>Pseudomonadati</taxon>
        <taxon>Pseudomonadota</taxon>
        <taxon>Alphaproteobacteria</taxon>
        <taxon>Hyphomicrobiales</taxon>
        <taxon>Methylocystaceae</taxon>
        <taxon>Methylocystis</taxon>
    </lineage>
</organism>
<evidence type="ECO:0000313" key="1">
    <source>
        <dbReference type="EMBL" id="GLI94949.1"/>
    </source>
</evidence>
<dbReference type="RefSeq" id="WP_281805253.1">
    <property type="nucleotide sequence ID" value="NZ_BSEC01000001.1"/>
</dbReference>
<reference evidence="1" key="1">
    <citation type="journal article" date="2023" name="Int. J. Syst. Evol. Microbiol.">
        <title>Methylocystis iwaonis sp. nov., a type II methane-oxidizing bacterium from surface soil of a rice paddy field in Japan, and emended description of the genus Methylocystis (ex Whittenbury et al. 1970) Bowman et al. 1993.</title>
        <authorList>
            <person name="Kaise H."/>
            <person name="Sawadogo J.B."/>
            <person name="Alam M.S."/>
            <person name="Ueno C."/>
            <person name="Dianou D."/>
            <person name="Shinjo R."/>
            <person name="Asakawa S."/>
        </authorList>
    </citation>
    <scope>NUCLEOTIDE SEQUENCE</scope>
    <source>
        <strain evidence="1">LMG27198</strain>
    </source>
</reference>
<accession>A0A9W6GXR2</accession>
<dbReference type="AlphaFoldDB" id="A0A9W6GXR2"/>
<protein>
    <submittedName>
        <fullName evidence="1">Uncharacterized protein</fullName>
    </submittedName>
</protein>
<dbReference type="Gene3D" id="1.10.1200.10">
    <property type="entry name" value="ACP-like"/>
    <property type="match status" value="1"/>
</dbReference>
<dbReference type="InterPro" id="IPR036736">
    <property type="entry name" value="ACP-like_sf"/>
</dbReference>
<name>A0A9W6GXR2_9HYPH</name>
<keyword evidence="2" id="KW-1185">Reference proteome</keyword>